<evidence type="ECO:0000313" key="2">
    <source>
        <dbReference type="EMBL" id="MCI84554.1"/>
    </source>
</evidence>
<dbReference type="EMBL" id="LXQA011093788">
    <property type="protein sequence ID" value="MCI84554.1"/>
    <property type="molecule type" value="Genomic_DNA"/>
</dbReference>
<sequence>PRAKIEELAHAGLQHYSDGLVISSEVDRLTNENNVLQRKIEHTKEQYHNFRQANRPWASTD</sequence>
<protein>
    <submittedName>
        <fullName evidence="2">Uncharacterized protein</fullName>
    </submittedName>
</protein>
<organism evidence="2 3">
    <name type="scientific">Trifolium medium</name>
    <dbReference type="NCBI Taxonomy" id="97028"/>
    <lineage>
        <taxon>Eukaryota</taxon>
        <taxon>Viridiplantae</taxon>
        <taxon>Streptophyta</taxon>
        <taxon>Embryophyta</taxon>
        <taxon>Tracheophyta</taxon>
        <taxon>Spermatophyta</taxon>
        <taxon>Magnoliopsida</taxon>
        <taxon>eudicotyledons</taxon>
        <taxon>Gunneridae</taxon>
        <taxon>Pentapetalae</taxon>
        <taxon>rosids</taxon>
        <taxon>fabids</taxon>
        <taxon>Fabales</taxon>
        <taxon>Fabaceae</taxon>
        <taxon>Papilionoideae</taxon>
        <taxon>50 kb inversion clade</taxon>
        <taxon>NPAAA clade</taxon>
        <taxon>Hologalegina</taxon>
        <taxon>IRL clade</taxon>
        <taxon>Trifolieae</taxon>
        <taxon>Trifolium</taxon>
    </lineage>
</organism>
<evidence type="ECO:0000313" key="3">
    <source>
        <dbReference type="Proteomes" id="UP000265520"/>
    </source>
</evidence>
<proteinExistence type="predicted"/>
<keyword evidence="3" id="KW-1185">Reference proteome</keyword>
<accession>A0A392V8F1</accession>
<dbReference type="Proteomes" id="UP000265520">
    <property type="component" value="Unassembled WGS sequence"/>
</dbReference>
<dbReference type="AlphaFoldDB" id="A0A392V8F1"/>
<comment type="caution">
    <text evidence="2">The sequence shown here is derived from an EMBL/GenBank/DDBJ whole genome shotgun (WGS) entry which is preliminary data.</text>
</comment>
<evidence type="ECO:0000256" key="1">
    <source>
        <dbReference type="SAM" id="Coils"/>
    </source>
</evidence>
<feature type="non-terminal residue" evidence="2">
    <location>
        <position position="1"/>
    </location>
</feature>
<keyword evidence="1" id="KW-0175">Coiled coil</keyword>
<name>A0A392V8F1_9FABA</name>
<reference evidence="2 3" key="1">
    <citation type="journal article" date="2018" name="Front. Plant Sci.">
        <title>Red Clover (Trifolium pratense) and Zigzag Clover (T. medium) - A Picture of Genomic Similarities and Differences.</title>
        <authorList>
            <person name="Dluhosova J."/>
            <person name="Istvanek J."/>
            <person name="Nedelnik J."/>
            <person name="Repkova J."/>
        </authorList>
    </citation>
    <scope>NUCLEOTIDE SEQUENCE [LARGE SCALE GENOMIC DNA]</scope>
    <source>
        <strain evidence="3">cv. 10/8</strain>
        <tissue evidence="2">Leaf</tissue>
    </source>
</reference>
<feature type="coiled-coil region" evidence="1">
    <location>
        <begin position="26"/>
        <end position="53"/>
    </location>
</feature>